<dbReference type="EMBL" id="JAVDSJ010000003">
    <property type="protein sequence ID" value="MDR6584281.1"/>
    <property type="molecule type" value="Genomic_DNA"/>
</dbReference>
<feature type="domain" description="ABC transmembrane type-1" evidence="8">
    <location>
        <begin position="98"/>
        <end position="289"/>
    </location>
</feature>
<feature type="transmembrane region" description="Helical" evidence="7">
    <location>
        <begin position="36"/>
        <end position="58"/>
    </location>
</feature>
<feature type="transmembrane region" description="Helical" evidence="7">
    <location>
        <begin position="136"/>
        <end position="158"/>
    </location>
</feature>
<dbReference type="PANTHER" id="PTHR43744:SF12">
    <property type="entry name" value="ABC TRANSPORTER PERMEASE PROTEIN MG189-RELATED"/>
    <property type="match status" value="1"/>
</dbReference>
<comment type="subcellular location">
    <subcellularLocation>
        <location evidence="1 7">Cell membrane</location>
        <topology evidence="1 7">Multi-pass membrane protein</topology>
    </subcellularLocation>
</comment>
<feature type="transmembrane region" description="Helical" evidence="7">
    <location>
        <begin position="104"/>
        <end position="124"/>
    </location>
</feature>
<keyword evidence="5 7" id="KW-1133">Transmembrane helix</keyword>
<dbReference type="PANTHER" id="PTHR43744">
    <property type="entry name" value="ABC TRANSPORTER PERMEASE PROTEIN MG189-RELATED-RELATED"/>
    <property type="match status" value="1"/>
</dbReference>
<keyword evidence="3" id="KW-1003">Cell membrane</keyword>
<reference evidence="9 10" key="1">
    <citation type="submission" date="2023-07" db="EMBL/GenBank/DDBJ databases">
        <title>Sorghum-associated microbial communities from plants grown in Nebraska, USA.</title>
        <authorList>
            <person name="Schachtman D."/>
        </authorList>
    </citation>
    <scope>NUCLEOTIDE SEQUENCE [LARGE SCALE GENOMIC DNA]</scope>
    <source>
        <strain evidence="9 10">596</strain>
    </source>
</reference>
<dbReference type="Gene3D" id="1.10.3720.10">
    <property type="entry name" value="MetI-like"/>
    <property type="match status" value="1"/>
</dbReference>
<dbReference type="Pfam" id="PF00528">
    <property type="entry name" value="BPD_transp_1"/>
    <property type="match status" value="1"/>
</dbReference>
<proteinExistence type="inferred from homology"/>
<dbReference type="InterPro" id="IPR035906">
    <property type="entry name" value="MetI-like_sf"/>
</dbReference>
<sequence>MLASSPSSPRSPLSTAPHTMRKPTLIQRSFGTAGHLWVHVVLCLYAVIALFPIALILINSVKTRNAIFEGPMALPTAETLTFAGFQKVLAGTHFLLYFGNSLVVTVAALVLIVLFGAMAAWALTEYRFFGNRALNFFIAVGIMIPIRLGTVSILQLVVALDLINTRTALVLVYTAQGLPLAVMILSEFMRQIPGELKDAARCDGVGELGIFFGVILPLLRPAIATVAVFTMIPAWNDLWFPLILAPGEDTRTVTLGVQQFIGQYATDWNSVLAALSMAVIPVLLLYMAFSRQLIRGLTSGAVK</sequence>
<feature type="transmembrane region" description="Helical" evidence="7">
    <location>
        <begin position="270"/>
        <end position="289"/>
    </location>
</feature>
<name>A0ABU1PEE8_9BURK</name>
<evidence type="ECO:0000313" key="9">
    <source>
        <dbReference type="EMBL" id="MDR6584281.1"/>
    </source>
</evidence>
<dbReference type="CDD" id="cd06261">
    <property type="entry name" value="TM_PBP2"/>
    <property type="match status" value="1"/>
</dbReference>
<protein>
    <submittedName>
        <fullName evidence="9">Raffinose/stachyose/melibiose transport system permease protein</fullName>
    </submittedName>
</protein>
<keyword evidence="2 7" id="KW-0813">Transport</keyword>
<comment type="similarity">
    <text evidence="7">Belongs to the binding-protein-dependent transport system permease family.</text>
</comment>
<feature type="transmembrane region" description="Helical" evidence="7">
    <location>
        <begin position="210"/>
        <end position="232"/>
    </location>
</feature>
<evidence type="ECO:0000256" key="6">
    <source>
        <dbReference type="ARBA" id="ARBA00023136"/>
    </source>
</evidence>
<evidence type="ECO:0000256" key="5">
    <source>
        <dbReference type="ARBA" id="ARBA00022989"/>
    </source>
</evidence>
<gene>
    <name evidence="9" type="ORF">J2W50_002491</name>
</gene>
<dbReference type="PROSITE" id="PS50928">
    <property type="entry name" value="ABC_TM1"/>
    <property type="match status" value="1"/>
</dbReference>
<evidence type="ECO:0000313" key="10">
    <source>
        <dbReference type="Proteomes" id="UP001260715"/>
    </source>
</evidence>
<dbReference type="SUPFAM" id="SSF161098">
    <property type="entry name" value="MetI-like"/>
    <property type="match status" value="1"/>
</dbReference>
<evidence type="ECO:0000259" key="8">
    <source>
        <dbReference type="PROSITE" id="PS50928"/>
    </source>
</evidence>
<dbReference type="InterPro" id="IPR000515">
    <property type="entry name" value="MetI-like"/>
</dbReference>
<evidence type="ECO:0000256" key="1">
    <source>
        <dbReference type="ARBA" id="ARBA00004651"/>
    </source>
</evidence>
<evidence type="ECO:0000256" key="7">
    <source>
        <dbReference type="RuleBase" id="RU363032"/>
    </source>
</evidence>
<feature type="transmembrane region" description="Helical" evidence="7">
    <location>
        <begin position="170"/>
        <end position="189"/>
    </location>
</feature>
<dbReference type="Proteomes" id="UP001260715">
    <property type="component" value="Unassembled WGS sequence"/>
</dbReference>
<keyword evidence="4 7" id="KW-0812">Transmembrane</keyword>
<organism evidence="9 10">
    <name type="scientific">Herbaspirillum frisingense</name>
    <dbReference type="NCBI Taxonomy" id="92645"/>
    <lineage>
        <taxon>Bacteria</taxon>
        <taxon>Pseudomonadati</taxon>
        <taxon>Pseudomonadota</taxon>
        <taxon>Betaproteobacteria</taxon>
        <taxon>Burkholderiales</taxon>
        <taxon>Oxalobacteraceae</taxon>
        <taxon>Herbaspirillum</taxon>
    </lineage>
</organism>
<accession>A0ABU1PEE8</accession>
<keyword evidence="10" id="KW-1185">Reference proteome</keyword>
<evidence type="ECO:0000256" key="2">
    <source>
        <dbReference type="ARBA" id="ARBA00022448"/>
    </source>
</evidence>
<comment type="caution">
    <text evidence="9">The sequence shown here is derived from an EMBL/GenBank/DDBJ whole genome shotgun (WGS) entry which is preliminary data.</text>
</comment>
<evidence type="ECO:0000256" key="3">
    <source>
        <dbReference type="ARBA" id="ARBA00022475"/>
    </source>
</evidence>
<keyword evidence="6 7" id="KW-0472">Membrane</keyword>
<evidence type="ECO:0000256" key="4">
    <source>
        <dbReference type="ARBA" id="ARBA00022692"/>
    </source>
</evidence>